<protein>
    <recommendedName>
        <fullName evidence="2">Nuclease associated modular domain-containing protein</fullName>
    </recommendedName>
</protein>
<feature type="region of interest" description="Disordered" evidence="1">
    <location>
        <begin position="354"/>
        <end position="379"/>
    </location>
</feature>
<gene>
    <name evidence="3" type="ORF">GpartN1_g6432.t1</name>
</gene>
<name>A0A9C7Q370_9RHOD</name>
<dbReference type="Proteomes" id="UP001061958">
    <property type="component" value="Unassembled WGS sequence"/>
</dbReference>
<dbReference type="Pfam" id="PF07460">
    <property type="entry name" value="NUMOD3"/>
    <property type="match status" value="1"/>
</dbReference>
<comment type="caution">
    <text evidence="3">The sequence shown here is derived from an EMBL/GenBank/DDBJ whole genome shotgun (WGS) entry which is preliminary data.</text>
</comment>
<dbReference type="InterPro" id="IPR003611">
    <property type="entry name" value="NUMOD3"/>
</dbReference>
<feature type="domain" description="Nuclease associated modular" evidence="2">
    <location>
        <begin position="93"/>
        <end position="109"/>
    </location>
</feature>
<dbReference type="GO" id="GO:0003677">
    <property type="term" value="F:DNA binding"/>
    <property type="evidence" value="ECO:0007669"/>
    <property type="project" value="InterPro"/>
</dbReference>
<evidence type="ECO:0000313" key="4">
    <source>
        <dbReference type="Proteomes" id="UP001061958"/>
    </source>
</evidence>
<evidence type="ECO:0000259" key="2">
    <source>
        <dbReference type="SMART" id="SM00496"/>
    </source>
</evidence>
<dbReference type="PANTHER" id="PTHR34199:SF2">
    <property type="entry name" value="NUMOD3 MOTIF FAMILY PROTEIN, EXPRESSED"/>
    <property type="match status" value="1"/>
</dbReference>
<feature type="domain" description="Nuclease associated modular" evidence="2">
    <location>
        <begin position="242"/>
        <end position="258"/>
    </location>
</feature>
<proteinExistence type="predicted"/>
<feature type="domain" description="Nuclease associated modular" evidence="2">
    <location>
        <begin position="117"/>
        <end position="133"/>
    </location>
</feature>
<feature type="domain" description="Nuclease associated modular" evidence="2">
    <location>
        <begin position="279"/>
        <end position="295"/>
    </location>
</feature>
<evidence type="ECO:0000313" key="3">
    <source>
        <dbReference type="EMBL" id="GJQ14641.1"/>
    </source>
</evidence>
<accession>A0A9C7Q370</accession>
<reference evidence="3" key="1">
    <citation type="journal article" date="2022" name="Proc. Natl. Acad. Sci. U.S.A.">
        <title>Life cycle and functional genomics of the unicellular red alga Galdieria for elucidating algal and plant evolution and industrial use.</title>
        <authorList>
            <person name="Hirooka S."/>
            <person name="Itabashi T."/>
            <person name="Ichinose T.M."/>
            <person name="Onuma R."/>
            <person name="Fujiwara T."/>
            <person name="Yamashita S."/>
            <person name="Jong L.W."/>
            <person name="Tomita R."/>
            <person name="Iwane A.H."/>
            <person name="Miyagishima S.Y."/>
        </authorList>
    </citation>
    <scope>NUCLEOTIDE SEQUENCE</scope>
    <source>
        <strain evidence="3">NBRC 102759</strain>
    </source>
</reference>
<dbReference type="OrthoDB" id="6013at2759"/>
<feature type="compositionally biased region" description="Polar residues" evidence="1">
    <location>
        <begin position="80"/>
        <end position="90"/>
    </location>
</feature>
<dbReference type="EMBL" id="BQMJ01000058">
    <property type="protein sequence ID" value="GJQ14641.1"/>
    <property type="molecule type" value="Genomic_DNA"/>
</dbReference>
<feature type="domain" description="Nuclease associated modular" evidence="2">
    <location>
        <begin position="151"/>
        <end position="167"/>
    </location>
</feature>
<keyword evidence="4" id="KW-1185">Reference proteome</keyword>
<dbReference type="SMART" id="SM00496">
    <property type="entry name" value="IENR2"/>
    <property type="match status" value="5"/>
</dbReference>
<organism evidence="3 4">
    <name type="scientific">Galdieria partita</name>
    <dbReference type="NCBI Taxonomy" id="83374"/>
    <lineage>
        <taxon>Eukaryota</taxon>
        <taxon>Rhodophyta</taxon>
        <taxon>Bangiophyceae</taxon>
        <taxon>Galdieriales</taxon>
        <taxon>Galdieriaceae</taxon>
        <taxon>Galdieria</taxon>
    </lineage>
</organism>
<sequence>MECCRCGSSLLLIVQSSNITANALYKDNMQLPRAYFNFVFPWYTNKSFFLCRRNIVTLRPFKCKHLSVLMLSTPRNSKSTLVLNNGSSKPSRPGSVHTPESKAKISAARKGSIPWNKGKNHSKETREKISHSLRLKMADPKIREALRERQLGKLHSAMTRLRIRLSSKKSHPKTSWTIEGKGPLPYFFSLETITRINHRISLQLWEYKQRFPQVKASRQNRKLSILFGVEPVKTQTVSNPKVKSTKSEETKKKIAESIRAKWKDVEYRSKVIEAARNRPGKPIGEETKRKISQSLRNYYMIMGKSSIVRKRRENWSEDSNPILFRNRLDRKQRKQQLAEMLRKQMEQLSIRLRTKQGEDKSSKCSSSSSLSFLDHEIEL</sequence>
<dbReference type="AlphaFoldDB" id="A0A9C7Q370"/>
<reference evidence="3" key="2">
    <citation type="submission" date="2022-01" db="EMBL/GenBank/DDBJ databases">
        <authorList>
            <person name="Hirooka S."/>
            <person name="Miyagishima S.Y."/>
        </authorList>
    </citation>
    <scope>NUCLEOTIDE SEQUENCE</scope>
    <source>
        <strain evidence="3">NBRC 102759</strain>
    </source>
</reference>
<feature type="region of interest" description="Disordered" evidence="1">
    <location>
        <begin position="80"/>
        <end position="128"/>
    </location>
</feature>
<evidence type="ECO:0000256" key="1">
    <source>
        <dbReference type="SAM" id="MobiDB-lite"/>
    </source>
</evidence>
<dbReference type="PANTHER" id="PTHR34199">
    <property type="entry name" value="NUMOD3 MOTIF FAMILY PROTEIN, EXPRESSED"/>
    <property type="match status" value="1"/>
</dbReference>